<dbReference type="Pfam" id="PF09992">
    <property type="entry name" value="NAGPA"/>
    <property type="match status" value="1"/>
</dbReference>
<evidence type="ECO:0000313" key="4">
    <source>
        <dbReference type="EMBL" id="MFC5297385.1"/>
    </source>
</evidence>
<dbReference type="InterPro" id="IPR018711">
    <property type="entry name" value="NAGPA"/>
</dbReference>
<evidence type="ECO:0000256" key="2">
    <source>
        <dbReference type="SAM" id="Phobius"/>
    </source>
</evidence>
<evidence type="ECO:0000313" key="5">
    <source>
        <dbReference type="Proteomes" id="UP001595937"/>
    </source>
</evidence>
<dbReference type="GO" id="GO:0016798">
    <property type="term" value="F:hydrolase activity, acting on glycosyl bonds"/>
    <property type="evidence" value="ECO:0007669"/>
    <property type="project" value="UniProtKB-KW"/>
</dbReference>
<dbReference type="PROSITE" id="PS51318">
    <property type="entry name" value="TAT"/>
    <property type="match status" value="1"/>
</dbReference>
<sequence>MSTPRSPRPSETAPPRNDPAPSPPRPRPRRRPTRLGRRALLGGGAAVLAGTGGSAAWAYDRFLREKVEVADVAAAESAAGTSTTAAELPADGTFTADGYTSSTTTVTVRSDSMGSGSDTLTWYAADVQVADATLVRSAFAQDEFGRNITEKPSTIAADHAAVLAINGDYYGFRDTGIVIRNGVIYRDEPARDGLVLFADGTVEAYDETATSAEELLAAGAWNTLSFGPTVLADGQVPAGIEDIEIDTNVGNHSIQGEQPRTAVGVIGTNNLVLLVVDGRDEGYSRGATLPELGEILADLGCTTGYNLDGGGSSVMILDGEVANQPSNHGERATSDILYVAG</sequence>
<dbReference type="GeneID" id="303297450"/>
<keyword evidence="2" id="KW-0472">Membrane</keyword>
<gene>
    <name evidence="4" type="ORF">ACFPK8_07660</name>
</gene>
<feature type="region of interest" description="Disordered" evidence="1">
    <location>
        <begin position="1"/>
        <end position="33"/>
    </location>
</feature>
<reference evidence="5" key="1">
    <citation type="journal article" date="2019" name="Int. J. Syst. Evol. Microbiol.">
        <title>The Global Catalogue of Microorganisms (GCM) 10K type strain sequencing project: providing services to taxonomists for standard genome sequencing and annotation.</title>
        <authorList>
            <consortium name="The Broad Institute Genomics Platform"/>
            <consortium name="The Broad Institute Genome Sequencing Center for Infectious Disease"/>
            <person name="Wu L."/>
            <person name="Ma J."/>
        </authorList>
    </citation>
    <scope>NUCLEOTIDE SEQUENCE [LARGE SCALE GENOMIC DNA]</scope>
    <source>
        <strain evidence="5">CGMCC 1.16455</strain>
    </source>
</reference>
<name>A0ABW0FGC4_9MICO</name>
<dbReference type="PANTHER" id="PTHR40446:SF2">
    <property type="entry name" value="N-ACETYLGLUCOSAMINE-1-PHOSPHODIESTER ALPHA-N-ACETYLGLUCOSAMINIDASE"/>
    <property type="match status" value="1"/>
</dbReference>
<evidence type="ECO:0000256" key="1">
    <source>
        <dbReference type="SAM" id="MobiDB-lite"/>
    </source>
</evidence>
<keyword evidence="5" id="KW-1185">Reference proteome</keyword>
<feature type="compositionally biased region" description="Pro residues" evidence="1">
    <location>
        <begin position="16"/>
        <end position="25"/>
    </location>
</feature>
<proteinExistence type="predicted"/>
<feature type="transmembrane region" description="Helical" evidence="2">
    <location>
        <begin position="39"/>
        <end position="59"/>
    </location>
</feature>
<keyword evidence="2" id="KW-0812">Transmembrane</keyword>
<dbReference type="EMBL" id="JBHSLN010000020">
    <property type="protein sequence ID" value="MFC5297385.1"/>
    <property type="molecule type" value="Genomic_DNA"/>
</dbReference>
<keyword evidence="4" id="KW-0326">Glycosidase</keyword>
<feature type="domain" description="Phosphodiester glycosidase" evidence="3">
    <location>
        <begin position="160"/>
        <end position="339"/>
    </location>
</feature>
<protein>
    <submittedName>
        <fullName evidence="4">Phosphodiester glycosidase family protein</fullName>
    </submittedName>
</protein>
<keyword evidence="2" id="KW-1133">Transmembrane helix</keyword>
<dbReference type="Proteomes" id="UP001595937">
    <property type="component" value="Unassembled WGS sequence"/>
</dbReference>
<dbReference type="PANTHER" id="PTHR40446">
    <property type="entry name" value="N-ACETYLGLUCOSAMINE-1-PHOSPHODIESTER ALPHA-N-ACETYLGLUCOSAMINIDASE"/>
    <property type="match status" value="1"/>
</dbReference>
<evidence type="ECO:0000259" key="3">
    <source>
        <dbReference type="Pfam" id="PF09992"/>
    </source>
</evidence>
<dbReference type="InterPro" id="IPR006311">
    <property type="entry name" value="TAT_signal"/>
</dbReference>
<accession>A0ABW0FGC4</accession>
<dbReference type="RefSeq" id="WP_343924143.1">
    <property type="nucleotide sequence ID" value="NZ_BAAAIR010000038.1"/>
</dbReference>
<keyword evidence="4" id="KW-0378">Hydrolase</keyword>
<organism evidence="4 5">
    <name type="scientific">Brachybacterium tyrofermentans</name>
    <dbReference type="NCBI Taxonomy" id="47848"/>
    <lineage>
        <taxon>Bacteria</taxon>
        <taxon>Bacillati</taxon>
        <taxon>Actinomycetota</taxon>
        <taxon>Actinomycetes</taxon>
        <taxon>Micrococcales</taxon>
        <taxon>Dermabacteraceae</taxon>
        <taxon>Brachybacterium</taxon>
    </lineage>
</organism>
<comment type="caution">
    <text evidence="4">The sequence shown here is derived from an EMBL/GenBank/DDBJ whole genome shotgun (WGS) entry which is preliminary data.</text>
</comment>